<dbReference type="EMBL" id="DSQF01000018">
    <property type="protein sequence ID" value="HGZ43471.1"/>
    <property type="molecule type" value="Genomic_DNA"/>
</dbReference>
<dbReference type="PANTHER" id="PTHR30469:SF15">
    <property type="entry name" value="HLYD FAMILY OF SECRETION PROTEINS"/>
    <property type="match status" value="1"/>
</dbReference>
<gene>
    <name evidence="6" type="ORF">ENR23_08605</name>
</gene>
<dbReference type="Gene3D" id="1.10.287.470">
    <property type="entry name" value="Helix hairpin bin"/>
    <property type="match status" value="1"/>
</dbReference>
<evidence type="ECO:0000259" key="5">
    <source>
        <dbReference type="Pfam" id="PF25973"/>
    </source>
</evidence>
<feature type="coiled-coil region" evidence="2">
    <location>
        <begin position="100"/>
        <end position="172"/>
    </location>
</feature>
<dbReference type="GO" id="GO:1990281">
    <property type="term" value="C:efflux pump complex"/>
    <property type="evidence" value="ECO:0007669"/>
    <property type="project" value="TreeGrafter"/>
</dbReference>
<reference evidence="6" key="1">
    <citation type="journal article" date="2020" name="mSystems">
        <title>Genome- and Community-Level Interaction Insights into Carbon Utilization and Element Cycling Functions of Hydrothermarchaeota in Hydrothermal Sediment.</title>
        <authorList>
            <person name="Zhou Z."/>
            <person name="Liu Y."/>
            <person name="Xu W."/>
            <person name="Pan J."/>
            <person name="Luo Z.H."/>
            <person name="Li M."/>
        </authorList>
    </citation>
    <scope>NUCLEOTIDE SEQUENCE [LARGE SCALE GENOMIC DNA]</scope>
    <source>
        <strain evidence="6">SpSt-381</strain>
    </source>
</reference>
<dbReference type="InterPro" id="IPR006143">
    <property type="entry name" value="RND_pump_MFP"/>
</dbReference>
<evidence type="ECO:0000313" key="6">
    <source>
        <dbReference type="EMBL" id="HGZ43471.1"/>
    </source>
</evidence>
<dbReference type="SUPFAM" id="SSF111369">
    <property type="entry name" value="HlyD-like secretion proteins"/>
    <property type="match status" value="1"/>
</dbReference>
<dbReference type="PANTHER" id="PTHR30469">
    <property type="entry name" value="MULTIDRUG RESISTANCE PROTEIN MDTA"/>
    <property type="match status" value="1"/>
</dbReference>
<feature type="domain" description="CusB-like beta-barrel" evidence="4">
    <location>
        <begin position="221"/>
        <end position="296"/>
    </location>
</feature>
<feature type="domain" description="CzcB-like barrel-sandwich hybrid" evidence="5">
    <location>
        <begin position="61"/>
        <end position="209"/>
    </location>
</feature>
<dbReference type="InterPro" id="IPR058647">
    <property type="entry name" value="BSH_CzcB-like"/>
</dbReference>
<proteinExistence type="inferred from homology"/>
<evidence type="ECO:0000256" key="3">
    <source>
        <dbReference type="SAM" id="MobiDB-lite"/>
    </source>
</evidence>
<comment type="caution">
    <text evidence="6">The sequence shown here is derived from an EMBL/GenBank/DDBJ whole genome shotgun (WGS) entry which is preliminary data.</text>
</comment>
<keyword evidence="2" id="KW-0175">Coiled coil</keyword>
<dbReference type="AlphaFoldDB" id="A0A832I2B6"/>
<organism evidence="6">
    <name type="scientific">Eiseniibacteriota bacterium</name>
    <dbReference type="NCBI Taxonomy" id="2212470"/>
    <lineage>
        <taxon>Bacteria</taxon>
        <taxon>Candidatus Eiseniibacteriota</taxon>
    </lineage>
</organism>
<evidence type="ECO:0000259" key="4">
    <source>
        <dbReference type="Pfam" id="PF25954"/>
    </source>
</evidence>
<dbReference type="NCBIfam" id="TIGR01730">
    <property type="entry name" value="RND_mfp"/>
    <property type="match status" value="1"/>
</dbReference>
<dbReference type="Gene3D" id="2.40.50.100">
    <property type="match status" value="1"/>
</dbReference>
<dbReference type="Pfam" id="PF25954">
    <property type="entry name" value="Beta-barrel_RND_2"/>
    <property type="match status" value="1"/>
</dbReference>
<dbReference type="Gene3D" id="2.40.420.20">
    <property type="match status" value="1"/>
</dbReference>
<name>A0A832I2B6_UNCEI</name>
<dbReference type="GO" id="GO:0015562">
    <property type="term" value="F:efflux transmembrane transporter activity"/>
    <property type="evidence" value="ECO:0007669"/>
    <property type="project" value="TreeGrafter"/>
</dbReference>
<accession>A0A832I2B6</accession>
<evidence type="ECO:0000256" key="2">
    <source>
        <dbReference type="SAM" id="Coils"/>
    </source>
</evidence>
<protein>
    <submittedName>
        <fullName evidence="6">Efflux RND transporter periplasmic adaptor subunit</fullName>
    </submittedName>
</protein>
<feature type="region of interest" description="Disordered" evidence="3">
    <location>
        <begin position="368"/>
        <end position="388"/>
    </location>
</feature>
<comment type="similarity">
    <text evidence="1">Belongs to the membrane fusion protein (MFP) (TC 8.A.1) family.</text>
</comment>
<evidence type="ECO:0000256" key="1">
    <source>
        <dbReference type="ARBA" id="ARBA00009477"/>
    </source>
</evidence>
<dbReference type="Gene3D" id="2.40.30.170">
    <property type="match status" value="1"/>
</dbReference>
<sequence>MRPAVRWSLIAGAVVVAGVALRATVFRDAGIEVETARVSRGAVEDAVTNSEAGTVRARERARLAPALGGRVIAIPKREGATFRAGELLVQLDADAARLRRDLARRDLEAARHAVAQARAAAALARRDWDRVAALEPQGLVSAGELDAARARRDEAEAALRAAEAREASARSALELADHALRDLRVVAPFDGVVSQRFVEVGETLAPGQPALEVLNPRRLYVSAPLDEMDIARVRVGLPARVTLDPYPGRAWQGTVSRVAPFVNDVVQQNRTLEIEVELALDPAGPLPKPGTSADVEVILDRHDGVLRVPTFAVIEGRRVLVVQNGRAVARDVEVGLRNWEWTEIARGVREGEIVVTSLDRAGVKPGAAVRPAAGGAPADTAKAAAGAR</sequence>
<dbReference type="InterPro" id="IPR058792">
    <property type="entry name" value="Beta-barrel_RND_2"/>
</dbReference>
<dbReference type="Pfam" id="PF25973">
    <property type="entry name" value="BSH_CzcB"/>
    <property type="match status" value="1"/>
</dbReference>